<dbReference type="EMBL" id="RWIC01018749">
    <property type="protein sequence ID" value="TKC33199.1"/>
    <property type="molecule type" value="Genomic_DNA"/>
</dbReference>
<dbReference type="PANTHER" id="PTHR34834:SF2">
    <property type="entry name" value="SPEM FAMILY MEMBER 2"/>
    <property type="match status" value="1"/>
</dbReference>
<name>A0A4U1EAG3_MONMO</name>
<reference evidence="8" key="1">
    <citation type="journal article" date="2019" name="IScience">
        <title>Narwhal Genome Reveals Long-Term Low Genetic Diversity despite Current Large Abundance Size.</title>
        <authorList>
            <person name="Westbury M.V."/>
            <person name="Petersen B."/>
            <person name="Garde E."/>
            <person name="Heide-Jorgensen M.P."/>
            <person name="Lorenzen E.D."/>
        </authorList>
    </citation>
    <scope>NUCLEOTIDE SEQUENCE [LARGE SCALE GENOMIC DNA]</scope>
</reference>
<evidence type="ECO:0000256" key="4">
    <source>
        <dbReference type="ARBA" id="ARBA00023136"/>
    </source>
</evidence>
<keyword evidence="4" id="KW-0472">Membrane</keyword>
<feature type="region of interest" description="Disordered" evidence="5">
    <location>
        <begin position="66"/>
        <end position="85"/>
    </location>
</feature>
<keyword evidence="3" id="KW-1133">Transmembrane helix</keyword>
<keyword evidence="2" id="KW-0812">Transmembrane</keyword>
<feature type="non-terminal residue" evidence="7">
    <location>
        <position position="1"/>
    </location>
</feature>
<dbReference type="AlphaFoldDB" id="A0A4U1EAG3"/>
<evidence type="ECO:0000313" key="8">
    <source>
        <dbReference type="Proteomes" id="UP000308365"/>
    </source>
</evidence>
<sequence length="270" mass="30250">LLPPPDENSQACESSPKHPPARAQDVHVHCTLDPVEHHLRNLSRSCSRRPCSHQWRPKSCRQFPYSRSGFRRPHRSHGMSQLRPMPSFDREDPDFYLEEEEDLSFPQHKYPWGCWRGLYLQIGLPSNVGLWGCEGGILPSLPLPCLYQLPELRRMAKCVEAKSKLRLQSFGGPAHQPISGAMWRLTSGPRLHHLPDGCPLNPRGSLGGTALTPQVVSSRMTPGISGGLVWRALRLHPFWCLRAPHRPMDEASTAVLTANPTTGCTSARDT</sequence>
<comment type="subcellular location">
    <subcellularLocation>
        <location evidence="1">Membrane</location>
        <topology evidence="1">Single-pass membrane protein</topology>
    </subcellularLocation>
</comment>
<feature type="domain" description="Spermatid maturation protein 1 N-terminal" evidence="6">
    <location>
        <begin position="40"/>
        <end position="170"/>
    </location>
</feature>
<protein>
    <recommendedName>
        <fullName evidence="6">Spermatid maturation protein 1 N-terminal domain-containing protein</fullName>
    </recommendedName>
</protein>
<evidence type="ECO:0000256" key="1">
    <source>
        <dbReference type="ARBA" id="ARBA00004167"/>
    </source>
</evidence>
<dbReference type="GO" id="GO:0016020">
    <property type="term" value="C:membrane"/>
    <property type="evidence" value="ECO:0007669"/>
    <property type="project" value="UniProtKB-SubCell"/>
</dbReference>
<comment type="caution">
    <text evidence="7">The sequence shown here is derived from an EMBL/GenBank/DDBJ whole genome shotgun (WGS) entry which is preliminary data.</text>
</comment>
<gene>
    <name evidence="7" type="ORF">EI555_006323</name>
</gene>
<accession>A0A4U1EAG3</accession>
<feature type="region of interest" description="Disordered" evidence="5">
    <location>
        <begin position="1"/>
        <end position="24"/>
    </location>
</feature>
<organism evidence="7 8">
    <name type="scientific">Monodon monoceros</name>
    <name type="common">Narwhal</name>
    <name type="synonym">Ceratodon monodon</name>
    <dbReference type="NCBI Taxonomy" id="40151"/>
    <lineage>
        <taxon>Eukaryota</taxon>
        <taxon>Metazoa</taxon>
        <taxon>Chordata</taxon>
        <taxon>Craniata</taxon>
        <taxon>Vertebrata</taxon>
        <taxon>Euteleostomi</taxon>
        <taxon>Mammalia</taxon>
        <taxon>Eutheria</taxon>
        <taxon>Laurasiatheria</taxon>
        <taxon>Artiodactyla</taxon>
        <taxon>Whippomorpha</taxon>
        <taxon>Cetacea</taxon>
        <taxon>Odontoceti</taxon>
        <taxon>Monodontidae</taxon>
        <taxon>Monodon</taxon>
    </lineage>
</organism>
<dbReference type="InterPro" id="IPR031368">
    <property type="entry name" value="SPEM1_N"/>
</dbReference>
<proteinExistence type="predicted"/>
<evidence type="ECO:0000256" key="3">
    <source>
        <dbReference type="ARBA" id="ARBA00022989"/>
    </source>
</evidence>
<dbReference type="Proteomes" id="UP000308365">
    <property type="component" value="Unassembled WGS sequence"/>
</dbReference>
<evidence type="ECO:0000256" key="2">
    <source>
        <dbReference type="ARBA" id="ARBA00022692"/>
    </source>
</evidence>
<evidence type="ECO:0000259" key="6">
    <source>
        <dbReference type="Pfam" id="PF15670"/>
    </source>
</evidence>
<dbReference type="PANTHER" id="PTHR34834">
    <property type="entry name" value="SPERMATID MATURATION PROTEIN 1"/>
    <property type="match status" value="1"/>
</dbReference>
<dbReference type="Pfam" id="PF15670">
    <property type="entry name" value="Spem1"/>
    <property type="match status" value="2"/>
</dbReference>
<feature type="domain" description="Spermatid maturation protein 1 N-terminal" evidence="6">
    <location>
        <begin position="7"/>
        <end position="37"/>
    </location>
</feature>
<evidence type="ECO:0000256" key="5">
    <source>
        <dbReference type="SAM" id="MobiDB-lite"/>
    </source>
</evidence>
<evidence type="ECO:0000313" key="7">
    <source>
        <dbReference type="EMBL" id="TKC33199.1"/>
    </source>
</evidence>